<dbReference type="GO" id="GO:0016787">
    <property type="term" value="F:hydrolase activity"/>
    <property type="evidence" value="ECO:0007669"/>
    <property type="project" value="UniProtKB-KW"/>
</dbReference>
<dbReference type="SMART" id="SM00797">
    <property type="entry name" value="AHS2"/>
    <property type="match status" value="1"/>
</dbReference>
<keyword evidence="1" id="KW-0547">Nucleotide-binding</keyword>
<keyword evidence="3" id="KW-0067">ATP-binding</keyword>
<dbReference type="InterPro" id="IPR052708">
    <property type="entry name" value="PxpC"/>
</dbReference>
<dbReference type="GO" id="GO:0005524">
    <property type="term" value="F:ATP binding"/>
    <property type="evidence" value="ECO:0007669"/>
    <property type="project" value="UniProtKB-KW"/>
</dbReference>
<dbReference type="InterPro" id="IPR003778">
    <property type="entry name" value="CT_A_B"/>
</dbReference>
<dbReference type="AlphaFoldDB" id="A0A182D3Y0"/>
<keyword evidence="2 5" id="KW-0378">Hydrolase</keyword>
<dbReference type="PANTHER" id="PTHR43309">
    <property type="entry name" value="5-OXOPROLINASE SUBUNIT C"/>
    <property type="match status" value="1"/>
</dbReference>
<organism evidence="5">
    <name type="scientific">Blastochloris viridis</name>
    <name type="common">Rhodopseudomonas viridis</name>
    <dbReference type="NCBI Taxonomy" id="1079"/>
    <lineage>
        <taxon>Bacteria</taxon>
        <taxon>Pseudomonadati</taxon>
        <taxon>Pseudomonadota</taxon>
        <taxon>Alphaproteobacteria</taxon>
        <taxon>Hyphomicrobiales</taxon>
        <taxon>Blastochloridaceae</taxon>
        <taxon>Blastochloris</taxon>
    </lineage>
</organism>
<reference evidence="5" key="1">
    <citation type="journal article" date="2015" name="Genome Announc.">
        <title>Complete Genome Sequence of the Bacteriochlorophyll b-Producing Photosynthetic Bacterium Blastochloris viridis.</title>
        <authorList>
            <person name="Tsukatani Y."/>
            <person name="Hirose Y."/>
            <person name="Harada J."/>
            <person name="Misawa N."/>
            <person name="Mori K."/>
            <person name="Inoue K."/>
            <person name="Tamiaki H."/>
        </authorList>
    </citation>
    <scope>NUCLEOTIDE SEQUENCE [LARGE SCALE GENOMIC DNA]</scope>
    <source>
        <strain evidence="5">DSM 133</strain>
    </source>
</reference>
<proteinExistence type="predicted"/>
<dbReference type="RefSeq" id="WP_055037695.1">
    <property type="nucleotide sequence ID" value="NZ_AP014854.2"/>
</dbReference>
<dbReference type="EMBL" id="AP014854">
    <property type="protein sequence ID" value="BAS00059.1"/>
    <property type="molecule type" value="Genomic_DNA"/>
</dbReference>
<sequence length="336" mass="34455">MSALIVHRPGLATTVQDRGRFGFLAIGVPPSGALDRDSHAIANELAGNPPDAAALEIRLTGPALELDADSAVVAAVGAALQVCGRTIPPGRSVRVMRGDLIEVTAPQAGATAYLAIRGGIDVPAVLGSRSTFLRGRFGGFLGRALQPGDRLPLATGSVPREPDRALPASALPVRPEVLHVVLGPQADALTPAAVATFLSGRYTVTHDADRMGLRLAGARLDHAGSFDIVSDAIAPGSIQVPGSGLPIVLLADRQTTGGYPKIATVVSSDLAAAGRLRPGDSVRFAALDVAAAEQRARDHAARLKAVLERIAPVAPVGEINEAALHSANLIHAGPFE</sequence>
<dbReference type="NCBIfam" id="TIGR00724">
    <property type="entry name" value="urea_amlyse_rel"/>
    <property type="match status" value="1"/>
</dbReference>
<accession>A0A182D3Y0</accession>
<dbReference type="InterPro" id="IPR029000">
    <property type="entry name" value="Cyclophilin-like_dom_sf"/>
</dbReference>
<protein>
    <submittedName>
        <fullName evidence="5">Allophanate hydrolase 2 subunit 2</fullName>
    </submittedName>
</protein>
<dbReference type="PATRIC" id="fig|1079.6.peg.2347"/>
<dbReference type="OrthoDB" id="9768696at2"/>
<feature type="domain" description="Carboxyltransferase" evidence="4">
    <location>
        <begin position="25"/>
        <end position="302"/>
    </location>
</feature>
<evidence type="ECO:0000256" key="3">
    <source>
        <dbReference type="ARBA" id="ARBA00022840"/>
    </source>
</evidence>
<gene>
    <name evidence="5" type="ORF">BV133_2465</name>
</gene>
<evidence type="ECO:0000313" key="5">
    <source>
        <dbReference type="EMBL" id="BAS00059.1"/>
    </source>
</evidence>
<dbReference type="SUPFAM" id="SSF50891">
    <property type="entry name" value="Cyclophilin-like"/>
    <property type="match status" value="1"/>
</dbReference>
<name>A0A182D3Y0_BLAVI</name>
<evidence type="ECO:0000259" key="4">
    <source>
        <dbReference type="SMART" id="SM00797"/>
    </source>
</evidence>
<dbReference type="PANTHER" id="PTHR43309:SF3">
    <property type="entry name" value="5-OXOPROLINASE SUBUNIT C"/>
    <property type="match status" value="1"/>
</dbReference>
<dbReference type="Gene3D" id="2.40.100.10">
    <property type="entry name" value="Cyclophilin-like"/>
    <property type="match status" value="1"/>
</dbReference>
<evidence type="ECO:0000256" key="1">
    <source>
        <dbReference type="ARBA" id="ARBA00022741"/>
    </source>
</evidence>
<evidence type="ECO:0000256" key="2">
    <source>
        <dbReference type="ARBA" id="ARBA00022801"/>
    </source>
</evidence>
<dbReference type="KEGG" id="bvr:BVIR_2255"/>
<dbReference type="Pfam" id="PF02626">
    <property type="entry name" value="CT_A_B"/>
    <property type="match status" value="1"/>
</dbReference>